<reference evidence="2 3" key="1">
    <citation type="submission" date="2015-07" db="EMBL/GenBank/DDBJ databases">
        <title>The genome of Dufourea novaeangliae.</title>
        <authorList>
            <person name="Pan H."/>
            <person name="Kapheim K."/>
        </authorList>
    </citation>
    <scope>NUCLEOTIDE SEQUENCE [LARGE SCALE GENOMIC DNA]</scope>
    <source>
        <strain evidence="2">0120121106</strain>
        <tissue evidence="2">Whole body</tissue>
    </source>
</reference>
<evidence type="ECO:0000313" key="3">
    <source>
        <dbReference type="Proteomes" id="UP000076502"/>
    </source>
</evidence>
<dbReference type="EMBL" id="KQ434829">
    <property type="protein sequence ID" value="KZC07745.1"/>
    <property type="molecule type" value="Genomic_DNA"/>
</dbReference>
<dbReference type="SMART" id="SM00595">
    <property type="entry name" value="MADF"/>
    <property type="match status" value="1"/>
</dbReference>
<dbReference type="OrthoDB" id="8190343at2759"/>
<sequence length="375" mass="43459">MPIVWTESQTLKLVILYSRHECLRNPFHPDFTNKLCRYKAYKDIVDSINVCNLTVCDCIKKITQLKAQYCYELSKISAAISCEKVYKPKASWFPIMHEILFPIIKTYSYRDDSWKVCIDKRDALKDYRSSEVKDQLLNSNTVEIKRIPRCCNCFHTNCGCTELEKAKPRISLKKYWTEAECDKGIRSQVTRISTGCNAQKCITVESEIQTDLSFFKTECKTCQIYPTDGTSIKSDLVNRIKLSVLKKNVMSDTLESQIMHENVLQKDGYRVDNTTMDEFDMFGKSIAFQLRNIHFEAAIKLEKRIQNLVVQERLNNINSKHMSHSFYLDCSSTSCSECKVLRKEMVCSCGLPVIKIRTDASCEFSKQQTHKDDFI</sequence>
<accession>A0A154P732</accession>
<protein>
    <recommendedName>
        <fullName evidence="1">MADF domain-containing protein</fullName>
    </recommendedName>
</protein>
<proteinExistence type="predicted"/>
<organism evidence="2 3">
    <name type="scientific">Dufourea novaeangliae</name>
    <name type="common">Sweat bee</name>
    <dbReference type="NCBI Taxonomy" id="178035"/>
    <lineage>
        <taxon>Eukaryota</taxon>
        <taxon>Metazoa</taxon>
        <taxon>Ecdysozoa</taxon>
        <taxon>Arthropoda</taxon>
        <taxon>Hexapoda</taxon>
        <taxon>Insecta</taxon>
        <taxon>Pterygota</taxon>
        <taxon>Neoptera</taxon>
        <taxon>Endopterygota</taxon>
        <taxon>Hymenoptera</taxon>
        <taxon>Apocrita</taxon>
        <taxon>Aculeata</taxon>
        <taxon>Apoidea</taxon>
        <taxon>Anthophila</taxon>
        <taxon>Halictidae</taxon>
        <taxon>Rophitinae</taxon>
        <taxon>Dufourea</taxon>
    </lineage>
</organism>
<name>A0A154P732_DUFNO</name>
<dbReference type="AlphaFoldDB" id="A0A154P732"/>
<dbReference type="Proteomes" id="UP000076502">
    <property type="component" value="Unassembled WGS sequence"/>
</dbReference>
<evidence type="ECO:0000313" key="2">
    <source>
        <dbReference type="EMBL" id="KZC07745.1"/>
    </source>
</evidence>
<evidence type="ECO:0000259" key="1">
    <source>
        <dbReference type="PROSITE" id="PS51029"/>
    </source>
</evidence>
<keyword evidence="3" id="KW-1185">Reference proteome</keyword>
<gene>
    <name evidence="2" type="ORF">WN55_08067</name>
</gene>
<dbReference type="Pfam" id="PF10545">
    <property type="entry name" value="MADF_DNA_bdg"/>
    <property type="match status" value="1"/>
</dbReference>
<dbReference type="PANTHER" id="PTHR21505:SF12">
    <property type="entry name" value="MADF DOMAIN-CONTAINING PROTEIN-RELATED"/>
    <property type="match status" value="1"/>
</dbReference>
<feature type="domain" description="MADF" evidence="1">
    <location>
        <begin position="12"/>
        <end position="105"/>
    </location>
</feature>
<dbReference type="PROSITE" id="PS51029">
    <property type="entry name" value="MADF"/>
    <property type="match status" value="1"/>
</dbReference>
<dbReference type="InterPro" id="IPR006578">
    <property type="entry name" value="MADF-dom"/>
</dbReference>
<dbReference type="PANTHER" id="PTHR21505">
    <property type="entry name" value="MADF DOMAIN-CONTAINING PROTEIN-RELATED"/>
    <property type="match status" value="1"/>
</dbReference>